<dbReference type="InterPro" id="IPR049546">
    <property type="entry name" value="WDR54_beta_prop"/>
</dbReference>
<comment type="caution">
    <text evidence="2">The sequence shown here is derived from an EMBL/GenBank/DDBJ whole genome shotgun (WGS) entry which is preliminary data.</text>
</comment>
<name>A0A1V9YFW0_ACHHY</name>
<dbReference type="InterPro" id="IPR015943">
    <property type="entry name" value="WD40/YVTN_repeat-like_dom_sf"/>
</dbReference>
<dbReference type="Proteomes" id="UP000243579">
    <property type="component" value="Unassembled WGS sequence"/>
</dbReference>
<dbReference type="STRING" id="1202772.A0A1V9YFW0"/>
<gene>
    <name evidence="2" type="ORF">ACHHYP_13175</name>
</gene>
<dbReference type="Pfam" id="PF21031">
    <property type="entry name" value="WDR54"/>
    <property type="match status" value="1"/>
</dbReference>
<dbReference type="Gene3D" id="2.130.10.10">
    <property type="entry name" value="YVTN repeat-like/Quinoprotein amine dehydrogenase"/>
    <property type="match status" value="1"/>
</dbReference>
<dbReference type="EMBL" id="JNBR01001845">
    <property type="protein sequence ID" value="OQR84588.1"/>
    <property type="molecule type" value="Genomic_DNA"/>
</dbReference>
<dbReference type="SUPFAM" id="SSF50978">
    <property type="entry name" value="WD40 repeat-like"/>
    <property type="match status" value="1"/>
</dbReference>
<dbReference type="OrthoDB" id="756370at2759"/>
<proteinExistence type="predicted"/>
<sequence length="327" mass="34898">MWAKSAEVTEMDASPSLLAGNLSKAGSFAAFASMEDVIVLNTKEGGKPNKISLVEKSVVYQVLVCEFNDEKFLVIANEAGCQVWDLNGEHLYFSLALTKELASSSEVVHQFCRGICADISTNSIIVGSSLGKLYMLSQKSSSEAKGSDRAEFHLQATVMGHKDPVHAIASNGSTKSPLACSSDDGGSIIIWTVESAGLEAKHKLPGTGYPVTSLRGFDARWFLSGDTTGKLRLVDANEGVVAADVGAHTRLLSGVDACGDRAVTVGEDGFWHVWKLKEDAGGSLRVEHEHSQRAGDDLLTGVVFADPHTILTVAYDSVVLKAWTDHD</sequence>
<dbReference type="InterPro" id="IPR036322">
    <property type="entry name" value="WD40_repeat_dom_sf"/>
</dbReference>
<evidence type="ECO:0000259" key="1">
    <source>
        <dbReference type="Pfam" id="PF21031"/>
    </source>
</evidence>
<protein>
    <recommendedName>
        <fullName evidence="1">WD repeat-containing protein 54 beta-propeller domain-containing protein</fullName>
    </recommendedName>
</protein>
<evidence type="ECO:0000313" key="3">
    <source>
        <dbReference type="Proteomes" id="UP000243579"/>
    </source>
</evidence>
<feature type="domain" description="WD repeat-containing protein 54 beta-propeller" evidence="1">
    <location>
        <begin position="54"/>
        <end position="307"/>
    </location>
</feature>
<keyword evidence="3" id="KW-1185">Reference proteome</keyword>
<organism evidence="2 3">
    <name type="scientific">Achlya hypogyna</name>
    <name type="common">Oomycete</name>
    <name type="synonym">Protoachlya hypogyna</name>
    <dbReference type="NCBI Taxonomy" id="1202772"/>
    <lineage>
        <taxon>Eukaryota</taxon>
        <taxon>Sar</taxon>
        <taxon>Stramenopiles</taxon>
        <taxon>Oomycota</taxon>
        <taxon>Saprolegniomycetes</taxon>
        <taxon>Saprolegniales</taxon>
        <taxon>Achlyaceae</taxon>
        <taxon>Achlya</taxon>
    </lineage>
</organism>
<evidence type="ECO:0000313" key="2">
    <source>
        <dbReference type="EMBL" id="OQR84588.1"/>
    </source>
</evidence>
<dbReference type="AlphaFoldDB" id="A0A1V9YFW0"/>
<accession>A0A1V9YFW0</accession>
<dbReference type="SMART" id="SM00320">
    <property type="entry name" value="WD40"/>
    <property type="match status" value="3"/>
</dbReference>
<dbReference type="InterPro" id="IPR001680">
    <property type="entry name" value="WD40_rpt"/>
</dbReference>
<reference evidence="2 3" key="1">
    <citation type="journal article" date="2014" name="Genome Biol. Evol.">
        <title>The secreted proteins of Achlya hypogyna and Thraustotheca clavata identify the ancestral oomycete secretome and reveal gene acquisitions by horizontal gene transfer.</title>
        <authorList>
            <person name="Misner I."/>
            <person name="Blouin N."/>
            <person name="Leonard G."/>
            <person name="Richards T.A."/>
            <person name="Lane C.E."/>
        </authorList>
    </citation>
    <scope>NUCLEOTIDE SEQUENCE [LARGE SCALE GENOMIC DNA]</scope>
    <source>
        <strain evidence="2 3">ATCC 48635</strain>
    </source>
</reference>